<reference evidence="2" key="1">
    <citation type="submission" date="2016-10" db="EMBL/GenBank/DDBJ databases">
        <authorList>
            <person name="Varghese N."/>
            <person name="Submissions S."/>
        </authorList>
    </citation>
    <scope>NUCLEOTIDE SEQUENCE [LARGE SCALE GENOMIC DNA]</scope>
    <source>
        <strain evidence="2">CGMCC 1.9230</strain>
    </source>
</reference>
<keyword evidence="2" id="KW-1185">Reference proteome</keyword>
<proteinExistence type="predicted"/>
<evidence type="ECO:0000313" key="1">
    <source>
        <dbReference type="EMBL" id="SEG31907.1"/>
    </source>
</evidence>
<organism evidence="1 2">
    <name type="scientific">Flavobacterium urumqiense</name>
    <dbReference type="NCBI Taxonomy" id="935224"/>
    <lineage>
        <taxon>Bacteria</taxon>
        <taxon>Pseudomonadati</taxon>
        <taxon>Bacteroidota</taxon>
        <taxon>Flavobacteriia</taxon>
        <taxon>Flavobacteriales</taxon>
        <taxon>Flavobacteriaceae</taxon>
        <taxon>Flavobacterium</taxon>
    </lineage>
</organism>
<protein>
    <submittedName>
        <fullName evidence="1">Uncharacterized protein</fullName>
    </submittedName>
</protein>
<evidence type="ECO:0000313" key="2">
    <source>
        <dbReference type="Proteomes" id="UP000236737"/>
    </source>
</evidence>
<dbReference type="AlphaFoldDB" id="A0A1H5Z8F4"/>
<gene>
    <name evidence="1" type="ORF">SAMN04488130_109131</name>
</gene>
<accession>A0A1H5Z8F4</accession>
<dbReference type="EMBL" id="FNVP01000009">
    <property type="protein sequence ID" value="SEG31907.1"/>
    <property type="molecule type" value="Genomic_DNA"/>
</dbReference>
<name>A0A1H5Z8F4_9FLAO</name>
<sequence>MSEKQFEKIAFHFNTSETNVKFYIKLFFLLTNVKWWQFSKKAKMRIVLRTLPLSDLHKTYDFIFKDNNRTIFPDNIKIGKTKYFPPQNRISNFTADEFAIVDDLHIKWRETKNVEYLQYMAAVLYYASDKRGLFDKNELHDKAKPFSKLSIKKLLAIELAYFGCKNNLVKRFPKAFPKQKPGESKPKKKYGFSKVILSMAKGDLSKLDLIKKVNIYTFLEQFEEDLTPDKK</sequence>
<dbReference type="Proteomes" id="UP000236737">
    <property type="component" value="Unassembled WGS sequence"/>
</dbReference>